<dbReference type="SUPFAM" id="SSF56801">
    <property type="entry name" value="Acetyl-CoA synthetase-like"/>
    <property type="match status" value="1"/>
</dbReference>
<dbReference type="PANTHER" id="PTHR24096:SF160">
    <property type="entry name" value="4-COUMARATE--COA LIGASE-LIKE 9"/>
    <property type="match status" value="1"/>
</dbReference>
<reference evidence="3" key="1">
    <citation type="submission" date="2018-02" db="EMBL/GenBank/DDBJ databases">
        <title>Rhizophora mucronata_Transcriptome.</title>
        <authorList>
            <person name="Meera S.P."/>
            <person name="Sreeshan A."/>
            <person name="Augustine A."/>
        </authorList>
    </citation>
    <scope>NUCLEOTIDE SEQUENCE</scope>
    <source>
        <tissue evidence="3">Leaf</tissue>
    </source>
</reference>
<organism evidence="3">
    <name type="scientific">Rhizophora mucronata</name>
    <name type="common">Asiatic mangrove</name>
    <dbReference type="NCBI Taxonomy" id="61149"/>
    <lineage>
        <taxon>Eukaryota</taxon>
        <taxon>Viridiplantae</taxon>
        <taxon>Streptophyta</taxon>
        <taxon>Embryophyta</taxon>
        <taxon>Tracheophyta</taxon>
        <taxon>Spermatophyta</taxon>
        <taxon>Magnoliopsida</taxon>
        <taxon>eudicotyledons</taxon>
        <taxon>Gunneridae</taxon>
        <taxon>Pentapetalae</taxon>
        <taxon>rosids</taxon>
        <taxon>fabids</taxon>
        <taxon>Malpighiales</taxon>
        <taxon>Rhizophoraceae</taxon>
        <taxon>Rhizophora</taxon>
    </lineage>
</organism>
<feature type="domain" description="AMP-dependent synthetase/ligase" evidence="2">
    <location>
        <begin position="4"/>
        <end position="113"/>
    </location>
</feature>
<dbReference type="PANTHER" id="PTHR24096">
    <property type="entry name" value="LONG-CHAIN-FATTY-ACID--COA LIGASE"/>
    <property type="match status" value="1"/>
</dbReference>
<evidence type="ECO:0000313" key="3">
    <source>
        <dbReference type="EMBL" id="MBX37348.1"/>
    </source>
</evidence>
<dbReference type="InterPro" id="IPR000873">
    <property type="entry name" value="AMP-dep_synth/lig_dom"/>
</dbReference>
<evidence type="ECO:0000256" key="1">
    <source>
        <dbReference type="ARBA" id="ARBA00022598"/>
    </source>
</evidence>
<evidence type="ECO:0000259" key="2">
    <source>
        <dbReference type="Pfam" id="PF00501"/>
    </source>
</evidence>
<sequence length="120" mass="13149">MLYTVPPYFCVFGLFYCLKSVAMSEKVVVMERFDLRRMFMAVEEFRVTDIAVAPLVVVAMTKSDLTKGYDLMSLGKLGCGGAPLGKVVMAAFTAKFPSVMLWQGYGLTESTGANASSSRF</sequence>
<dbReference type="Gene3D" id="3.40.50.980">
    <property type="match status" value="1"/>
</dbReference>
<protein>
    <recommendedName>
        <fullName evidence="2">AMP-dependent synthetase/ligase domain-containing protein</fullName>
    </recommendedName>
</protein>
<dbReference type="Pfam" id="PF00501">
    <property type="entry name" value="AMP-binding"/>
    <property type="match status" value="1"/>
</dbReference>
<keyword evidence="1" id="KW-0436">Ligase</keyword>
<proteinExistence type="predicted"/>
<dbReference type="GO" id="GO:0016405">
    <property type="term" value="F:CoA-ligase activity"/>
    <property type="evidence" value="ECO:0007669"/>
    <property type="project" value="TreeGrafter"/>
</dbReference>
<dbReference type="AlphaFoldDB" id="A0A2P2N4G3"/>
<name>A0A2P2N4G3_RHIMU</name>
<dbReference type="EMBL" id="GGEC01056864">
    <property type="protein sequence ID" value="MBX37348.1"/>
    <property type="molecule type" value="Transcribed_RNA"/>
</dbReference>
<accession>A0A2P2N4G3</accession>